<evidence type="ECO:0000313" key="3">
    <source>
        <dbReference type="Proteomes" id="UP000199286"/>
    </source>
</evidence>
<dbReference type="AlphaFoldDB" id="A0A1H3KS96"/>
<proteinExistence type="predicted"/>
<dbReference type="STRING" id="321339.SAMN05444340_11053"/>
<dbReference type="EMBL" id="FNPF01000010">
    <property type="protein sequence ID" value="SDY54535.1"/>
    <property type="molecule type" value="Genomic_DNA"/>
</dbReference>
<dbReference type="RefSeq" id="WP_089883815.1">
    <property type="nucleotide sequence ID" value="NZ_FNPF01000010.1"/>
</dbReference>
<feature type="region of interest" description="Disordered" evidence="1">
    <location>
        <begin position="103"/>
        <end position="130"/>
    </location>
</feature>
<evidence type="ECO:0008006" key="4">
    <source>
        <dbReference type="Google" id="ProtNLM"/>
    </source>
</evidence>
<reference evidence="2 3" key="1">
    <citation type="submission" date="2016-10" db="EMBL/GenBank/DDBJ databases">
        <authorList>
            <person name="de Groot N.N."/>
        </authorList>
    </citation>
    <scope>NUCLEOTIDE SEQUENCE [LARGE SCALE GENOMIC DNA]</scope>
    <source>
        <strain evidence="2 3">DSM 26880</strain>
    </source>
</reference>
<keyword evidence="3" id="KW-1185">Reference proteome</keyword>
<dbReference type="PANTHER" id="PTHR37549">
    <property type="entry name" value="LIPOPROTEIN LPRI"/>
    <property type="match status" value="1"/>
</dbReference>
<sequence length="307" mass="34140">MRHALFAIAFSVGAESASAETPSWCRSPDLNTSERTICSNAVLSLLDQKLNTAYQQARRIDGDLDQGRWLASRNECGRDIACLEYTYRDRIAELRAIAQPAGETNRGYDADSDGRETGISPILRRPPADNPMAEYGLRSWLGDSNLPPDEGAADRADGSFDPASAVWLKLDAMIPRPWCDATRLNPTERTICDNRDLSRLDAMLELVYGRAKASDEDRAQLQWLRSERDSCGRDLDCIAMTYADRIKELNEPFEREVERRHDVHVPAGHLPPPGLCQVWYPDRPPGQQPPPTDCGIPVPPGAVLIEG</sequence>
<dbReference type="Proteomes" id="UP000199286">
    <property type="component" value="Unassembled WGS sequence"/>
</dbReference>
<name>A0A1H3KS96_9RHOB</name>
<feature type="compositionally biased region" description="Basic and acidic residues" evidence="1">
    <location>
        <begin position="106"/>
        <end position="116"/>
    </location>
</feature>
<accession>A0A1H3KS96</accession>
<protein>
    <recommendedName>
        <fullName evidence="4">Lysozyme inhibitor LprI N-terminal domain-containing protein</fullName>
    </recommendedName>
</protein>
<evidence type="ECO:0000313" key="2">
    <source>
        <dbReference type="EMBL" id="SDY54535.1"/>
    </source>
</evidence>
<organism evidence="2 3">
    <name type="scientific">Citreimonas salinaria</name>
    <dbReference type="NCBI Taxonomy" id="321339"/>
    <lineage>
        <taxon>Bacteria</taxon>
        <taxon>Pseudomonadati</taxon>
        <taxon>Pseudomonadota</taxon>
        <taxon>Alphaproteobacteria</taxon>
        <taxon>Rhodobacterales</taxon>
        <taxon>Roseobacteraceae</taxon>
        <taxon>Citreimonas</taxon>
    </lineage>
</organism>
<dbReference type="GO" id="GO:0005576">
    <property type="term" value="C:extracellular region"/>
    <property type="evidence" value="ECO:0007669"/>
    <property type="project" value="TreeGrafter"/>
</dbReference>
<dbReference type="OrthoDB" id="122332at2"/>
<dbReference type="PANTHER" id="PTHR37549:SF1">
    <property type="entry name" value="LIPOPROTEIN LPRI"/>
    <property type="match status" value="1"/>
</dbReference>
<dbReference type="InterPro" id="IPR052755">
    <property type="entry name" value="Lysozyme_Inhibitor_LprI"/>
</dbReference>
<gene>
    <name evidence="2" type="ORF">SAMN05444340_11053</name>
</gene>
<evidence type="ECO:0000256" key="1">
    <source>
        <dbReference type="SAM" id="MobiDB-lite"/>
    </source>
</evidence>